<organism evidence="3 4">
    <name type="scientific">Thermotalea metallivorans</name>
    <dbReference type="NCBI Taxonomy" id="520762"/>
    <lineage>
        <taxon>Bacteria</taxon>
        <taxon>Bacillati</taxon>
        <taxon>Bacillota</taxon>
        <taxon>Clostridia</taxon>
        <taxon>Peptostreptococcales</taxon>
        <taxon>Thermotaleaceae</taxon>
        <taxon>Thermotalea</taxon>
    </lineage>
</organism>
<keyword evidence="4" id="KW-1185">Reference proteome</keyword>
<dbReference type="GO" id="GO:0000271">
    <property type="term" value="P:polysaccharide biosynthetic process"/>
    <property type="evidence" value="ECO:0007669"/>
    <property type="project" value="InterPro"/>
</dbReference>
<dbReference type="PANTHER" id="PTHR43491">
    <property type="entry name" value="UDP-N-ACETYL-D-MANNOSAMINE DEHYDROGENASE"/>
    <property type="match status" value="1"/>
</dbReference>
<dbReference type="PANTHER" id="PTHR43491:SF2">
    <property type="entry name" value="UDP-N-ACETYL-D-MANNOSAMINE DEHYDROGENASE"/>
    <property type="match status" value="1"/>
</dbReference>
<dbReference type="Proteomes" id="UP000070456">
    <property type="component" value="Unassembled WGS sequence"/>
</dbReference>
<dbReference type="EMBL" id="LOEE01000019">
    <property type="protein sequence ID" value="KXG77008.1"/>
    <property type="molecule type" value="Genomic_DNA"/>
</dbReference>
<feature type="domain" description="UDP-glucose/GDP-mannose dehydrogenase C-terminal" evidence="2">
    <location>
        <begin position="30"/>
        <end position="134"/>
    </location>
</feature>
<accession>A0A140L8Y3</accession>
<dbReference type="PIRSF" id="PIRSF500136">
    <property type="entry name" value="UDP_ManNAc_DH"/>
    <property type="match status" value="1"/>
</dbReference>
<comment type="similarity">
    <text evidence="1">Belongs to the UDP-glucose/GDP-mannose dehydrogenase family.</text>
</comment>
<dbReference type="PIRSF" id="PIRSF000124">
    <property type="entry name" value="UDPglc_GDPman_dh"/>
    <property type="match status" value="1"/>
</dbReference>
<proteinExistence type="inferred from homology"/>
<evidence type="ECO:0000313" key="3">
    <source>
        <dbReference type="EMBL" id="KXG77008.1"/>
    </source>
</evidence>
<dbReference type="EC" id="1.1.1.22" evidence="3"/>
<comment type="caution">
    <text evidence="3">The sequence shown here is derived from an EMBL/GenBank/DDBJ whole genome shotgun (WGS) entry which is preliminary data.</text>
</comment>
<sequence>MNEDIGVLIADVAMKILIEANKPVKNANVFIMGITFKENCPDIRNSKTGDIAKRLKAHQINVQIVDPVADKEDVQRIYQIEMTKLQDVREADCIIFAVAHNEFRTMSYKELDAMYKEMPFNKNIIIDVKSIFNKEELEKKGYIYWSL</sequence>
<dbReference type="InterPro" id="IPR014027">
    <property type="entry name" value="UDP-Glc/GDP-Man_DH_C"/>
</dbReference>
<gene>
    <name evidence="3" type="primary">tuaD</name>
    <name evidence="3" type="ORF">AN619_05350</name>
</gene>
<dbReference type="InterPro" id="IPR036220">
    <property type="entry name" value="UDP-Glc/GDP-Man_DH_C_sf"/>
</dbReference>
<dbReference type="GO" id="GO:0003979">
    <property type="term" value="F:UDP-glucose 6-dehydrogenase activity"/>
    <property type="evidence" value="ECO:0007669"/>
    <property type="project" value="UniProtKB-EC"/>
</dbReference>
<dbReference type="InterPro" id="IPR017476">
    <property type="entry name" value="UDP-Glc/GDP-Man"/>
</dbReference>
<evidence type="ECO:0000256" key="1">
    <source>
        <dbReference type="ARBA" id="ARBA00006601"/>
    </source>
</evidence>
<name>A0A140L8Y3_9FIRM</name>
<keyword evidence="3" id="KW-0560">Oxidoreductase</keyword>
<evidence type="ECO:0000313" key="4">
    <source>
        <dbReference type="Proteomes" id="UP000070456"/>
    </source>
</evidence>
<dbReference type="STRING" id="520762.AN619_05350"/>
<dbReference type="Gene3D" id="3.40.50.720">
    <property type="entry name" value="NAD(P)-binding Rossmann-like Domain"/>
    <property type="match status" value="1"/>
</dbReference>
<protein>
    <submittedName>
        <fullName evidence="3">UDP-glucose 6-dehydrogenase TuaD</fullName>
        <ecNumber evidence="3">1.1.1.22</ecNumber>
    </submittedName>
</protein>
<dbReference type="GO" id="GO:0051287">
    <property type="term" value="F:NAD binding"/>
    <property type="evidence" value="ECO:0007669"/>
    <property type="project" value="InterPro"/>
</dbReference>
<dbReference type="GO" id="GO:0016628">
    <property type="term" value="F:oxidoreductase activity, acting on the CH-CH group of donors, NAD or NADP as acceptor"/>
    <property type="evidence" value="ECO:0007669"/>
    <property type="project" value="InterPro"/>
</dbReference>
<evidence type="ECO:0000259" key="2">
    <source>
        <dbReference type="SMART" id="SM00984"/>
    </source>
</evidence>
<dbReference type="SUPFAM" id="SSF52413">
    <property type="entry name" value="UDP-glucose/GDP-mannose dehydrogenase C-terminal domain"/>
    <property type="match status" value="1"/>
</dbReference>
<dbReference type="SMART" id="SM00984">
    <property type="entry name" value="UDPG_MGDP_dh_C"/>
    <property type="match status" value="1"/>
</dbReference>
<reference evidence="3 4" key="1">
    <citation type="submission" date="2015-12" db="EMBL/GenBank/DDBJ databases">
        <title>Draft genome sequence of the thermoanaerobe Thermotalea metallivorans, an isolate from the runoff channel of the Great Artesian Basin, Australia.</title>
        <authorList>
            <person name="Patel B.K."/>
        </authorList>
    </citation>
    <scope>NUCLEOTIDE SEQUENCE [LARGE SCALE GENOMIC DNA]</scope>
    <source>
        <strain evidence="3 4">B2-1</strain>
    </source>
</reference>
<dbReference type="Pfam" id="PF03720">
    <property type="entry name" value="UDPG_MGDP_dh_C"/>
    <property type="match status" value="1"/>
</dbReference>
<dbReference type="InterPro" id="IPR028359">
    <property type="entry name" value="UDP_ManNAc/GlcNAc_DH"/>
</dbReference>
<dbReference type="AlphaFoldDB" id="A0A140L8Y3"/>